<gene>
    <name evidence="1" type="ORF">TSPGSL018_14428</name>
</gene>
<dbReference type="EMBL" id="GBEZ01020556">
    <property type="protein sequence ID" value="JAC66126.1"/>
    <property type="molecule type" value="Transcribed_RNA"/>
</dbReference>
<organism evidence="1">
    <name type="scientific">Tetraselmis sp. GSL018</name>
    <dbReference type="NCBI Taxonomy" id="582737"/>
    <lineage>
        <taxon>Eukaryota</taxon>
        <taxon>Viridiplantae</taxon>
        <taxon>Chlorophyta</taxon>
        <taxon>core chlorophytes</taxon>
        <taxon>Chlorodendrophyceae</taxon>
        <taxon>Chlorodendrales</taxon>
        <taxon>Chlorodendraceae</taxon>
        <taxon>Tetraselmis</taxon>
    </lineage>
</organism>
<protein>
    <submittedName>
        <fullName evidence="1">Uncharacterized protein</fullName>
    </submittedName>
</protein>
<sequence length="94" mass="10205">VAIDVLVDREPAAVDGREPEVRRVEDGGVDLVQRLVAEASRGLLEDEQQAAALRQRGLGGADVVADREGGDVVRDAARRAGVRAPVELVRRKWR</sequence>
<feature type="non-terminal residue" evidence="1">
    <location>
        <position position="94"/>
    </location>
</feature>
<evidence type="ECO:0000313" key="1">
    <source>
        <dbReference type="EMBL" id="JAC66126.1"/>
    </source>
</evidence>
<reference evidence="1" key="1">
    <citation type="submission" date="2014-05" db="EMBL/GenBank/DDBJ databases">
        <title>The transcriptome of the halophilic microalga Tetraselmis sp. GSL018 isolated from the Great Salt Lake, Utah.</title>
        <authorList>
            <person name="Jinkerson R.E."/>
            <person name="D'Adamo S."/>
            <person name="Posewitz M.C."/>
        </authorList>
    </citation>
    <scope>NUCLEOTIDE SEQUENCE</scope>
    <source>
        <strain evidence="1">GSL018</strain>
    </source>
</reference>
<accession>A0A061R6K6</accession>
<name>A0A061R6K6_9CHLO</name>
<feature type="non-terminal residue" evidence="1">
    <location>
        <position position="1"/>
    </location>
</feature>
<dbReference type="AlphaFoldDB" id="A0A061R6K6"/>
<proteinExistence type="predicted"/>